<name>A0A6J5RPR5_9CAUD</name>
<organism evidence="2">
    <name type="scientific">uncultured Caudovirales phage</name>
    <dbReference type="NCBI Taxonomy" id="2100421"/>
    <lineage>
        <taxon>Viruses</taxon>
        <taxon>Duplodnaviria</taxon>
        <taxon>Heunggongvirae</taxon>
        <taxon>Uroviricota</taxon>
        <taxon>Caudoviricetes</taxon>
        <taxon>Peduoviridae</taxon>
        <taxon>Maltschvirus</taxon>
        <taxon>Maltschvirus maltsch</taxon>
    </lineage>
</organism>
<proteinExistence type="predicted"/>
<accession>A0A6J5RPR5</accession>
<evidence type="ECO:0000313" key="2">
    <source>
        <dbReference type="EMBL" id="CAB4193774.1"/>
    </source>
</evidence>
<dbReference type="EMBL" id="LR797195">
    <property type="protein sequence ID" value="CAB4193774.1"/>
    <property type="molecule type" value="Genomic_DNA"/>
</dbReference>
<dbReference type="EMBL" id="LR796916">
    <property type="protein sequence ID" value="CAB4175423.1"/>
    <property type="molecule type" value="Genomic_DNA"/>
</dbReference>
<protein>
    <submittedName>
        <fullName evidence="2">Uncharacterized protein</fullName>
    </submittedName>
</protein>
<reference evidence="2" key="1">
    <citation type="submission" date="2020-05" db="EMBL/GenBank/DDBJ databases">
        <authorList>
            <person name="Chiriac C."/>
            <person name="Salcher M."/>
            <person name="Ghai R."/>
            <person name="Kavagutti S V."/>
        </authorList>
    </citation>
    <scope>NUCLEOTIDE SEQUENCE</scope>
</reference>
<gene>
    <name evidence="2" type="ORF">UFOVP1247_149</name>
    <name evidence="1" type="ORF">UFOVP970_189</name>
</gene>
<sequence length="134" mass="15337">MKVYCHSCNKPTSHRQKLRDIVCNKCDVCNYPIFLQRLGDGRSNVGKKLVWVEWTENGRGKAIHTEPQVGCSLCLDPYTINPDIEGLPSASGFSWMTTEVTEILEDKTSKEYRKIHFKTKNSEYLLHTTIISTL</sequence>
<evidence type="ECO:0000313" key="1">
    <source>
        <dbReference type="EMBL" id="CAB4175423.1"/>
    </source>
</evidence>